<dbReference type="Proteomes" id="UP001208570">
    <property type="component" value="Unassembled WGS sequence"/>
</dbReference>
<evidence type="ECO:0000256" key="1">
    <source>
        <dbReference type="SAM" id="MobiDB-lite"/>
    </source>
</evidence>
<feature type="region of interest" description="Disordered" evidence="1">
    <location>
        <begin position="94"/>
        <end position="190"/>
    </location>
</feature>
<proteinExistence type="predicted"/>
<dbReference type="SUPFAM" id="SSF46934">
    <property type="entry name" value="UBA-like"/>
    <property type="match status" value="1"/>
</dbReference>
<accession>A0AAD9K6L9</accession>
<sequence length="190" mass="20809">MGRATSKGNEAKSKMKHRSDMPRAEIRTRLKLDDLIVCLVGMGFDLEDCQQAVQVGKLSVEAAVEWILSGKPACGQPSQGSTLKLTQRKVDSIGANPFTGETSAAAPISVSQPPAVSDVREDVDDVATPEDDGIISRCHMNEEQRRIKERFQEKQREEARKSGTAGQTGTEKGKFKTDSCKHDADKSQYE</sequence>
<feature type="compositionally biased region" description="Acidic residues" evidence="1">
    <location>
        <begin position="121"/>
        <end position="133"/>
    </location>
</feature>
<dbReference type="InterPro" id="IPR009060">
    <property type="entry name" value="UBA-like_sf"/>
</dbReference>
<dbReference type="AlphaFoldDB" id="A0AAD9K6L9"/>
<dbReference type="PROSITE" id="PS50030">
    <property type="entry name" value="UBA"/>
    <property type="match status" value="1"/>
</dbReference>
<feature type="compositionally biased region" description="Basic and acidic residues" evidence="1">
    <location>
        <begin position="139"/>
        <end position="161"/>
    </location>
</feature>
<feature type="region of interest" description="Disordered" evidence="1">
    <location>
        <begin position="1"/>
        <end position="21"/>
    </location>
</feature>
<comment type="caution">
    <text evidence="3">The sequence shown here is derived from an EMBL/GenBank/DDBJ whole genome shotgun (WGS) entry which is preliminary data.</text>
</comment>
<organism evidence="3 4">
    <name type="scientific">Paralvinella palmiformis</name>
    <dbReference type="NCBI Taxonomy" id="53620"/>
    <lineage>
        <taxon>Eukaryota</taxon>
        <taxon>Metazoa</taxon>
        <taxon>Spiralia</taxon>
        <taxon>Lophotrochozoa</taxon>
        <taxon>Annelida</taxon>
        <taxon>Polychaeta</taxon>
        <taxon>Sedentaria</taxon>
        <taxon>Canalipalpata</taxon>
        <taxon>Terebellida</taxon>
        <taxon>Terebelliformia</taxon>
        <taxon>Alvinellidae</taxon>
        <taxon>Paralvinella</taxon>
    </lineage>
</organism>
<dbReference type="EMBL" id="JAODUP010000047">
    <property type="protein sequence ID" value="KAK2165642.1"/>
    <property type="molecule type" value="Genomic_DNA"/>
</dbReference>
<gene>
    <name evidence="3" type="ORF">LSH36_47g02028</name>
</gene>
<name>A0AAD9K6L9_9ANNE</name>
<reference evidence="3" key="1">
    <citation type="journal article" date="2023" name="Mol. Biol. Evol.">
        <title>Third-Generation Sequencing Reveals the Adaptive Role of the Epigenome in Three Deep-Sea Polychaetes.</title>
        <authorList>
            <person name="Perez M."/>
            <person name="Aroh O."/>
            <person name="Sun Y."/>
            <person name="Lan Y."/>
            <person name="Juniper S.K."/>
            <person name="Young C.R."/>
            <person name="Angers B."/>
            <person name="Qian P.Y."/>
        </authorList>
    </citation>
    <scope>NUCLEOTIDE SEQUENCE</scope>
    <source>
        <strain evidence="3">P08H-3</strain>
    </source>
</reference>
<evidence type="ECO:0000313" key="3">
    <source>
        <dbReference type="EMBL" id="KAK2165642.1"/>
    </source>
</evidence>
<evidence type="ECO:0000313" key="4">
    <source>
        <dbReference type="Proteomes" id="UP001208570"/>
    </source>
</evidence>
<keyword evidence="4" id="KW-1185">Reference proteome</keyword>
<evidence type="ECO:0000259" key="2">
    <source>
        <dbReference type="PROSITE" id="PS50030"/>
    </source>
</evidence>
<feature type="compositionally biased region" description="Basic and acidic residues" evidence="1">
    <location>
        <begin position="171"/>
        <end position="190"/>
    </location>
</feature>
<feature type="compositionally biased region" description="Basic and acidic residues" evidence="1">
    <location>
        <begin position="9"/>
        <end position="21"/>
    </location>
</feature>
<dbReference type="InterPro" id="IPR015940">
    <property type="entry name" value="UBA"/>
</dbReference>
<dbReference type="Gene3D" id="1.10.8.10">
    <property type="entry name" value="DNA helicase RuvA subunit, C-terminal domain"/>
    <property type="match status" value="1"/>
</dbReference>
<feature type="domain" description="UBA" evidence="2">
    <location>
        <begin position="31"/>
        <end position="70"/>
    </location>
</feature>
<dbReference type="SMR" id="A0AAD9K6L9"/>
<protein>
    <recommendedName>
        <fullName evidence="2">UBA domain-containing protein</fullName>
    </recommendedName>
</protein>